<proteinExistence type="predicted"/>
<reference evidence="2 3" key="1">
    <citation type="submission" date="2024-06" db="EMBL/GenBank/DDBJ databases">
        <title>Draft genome sequence of Geodermatophilus badlandi, a novel member of the Geodermatophilaceae isolated from badland sedimentary rocks in the Red desert, Wyoming, USA.</title>
        <authorList>
            <person name="Ben Tekaya S."/>
            <person name="Nouioui I."/>
            <person name="Flores G.M."/>
            <person name="Shaal M.N."/>
            <person name="Bredoire F."/>
            <person name="Basile F."/>
            <person name="Van Diepen L."/>
            <person name="Ward N.L."/>
        </authorList>
    </citation>
    <scope>NUCLEOTIDE SEQUENCE [LARGE SCALE GENOMIC DNA]</scope>
    <source>
        <strain evidence="2 3">WL48A</strain>
    </source>
</reference>
<keyword evidence="3" id="KW-1185">Reference proteome</keyword>
<evidence type="ECO:0000256" key="1">
    <source>
        <dbReference type="SAM" id="MobiDB-lite"/>
    </source>
</evidence>
<comment type="caution">
    <text evidence="2">The sequence shown here is derived from an EMBL/GenBank/DDBJ whole genome shotgun (WGS) entry which is preliminary data.</text>
</comment>
<protein>
    <submittedName>
        <fullName evidence="2">Uncharacterized protein</fullName>
    </submittedName>
</protein>
<evidence type="ECO:0000313" key="3">
    <source>
        <dbReference type="Proteomes" id="UP001560045"/>
    </source>
</evidence>
<dbReference type="EMBL" id="JBFNXQ010000032">
    <property type="protein sequence ID" value="MEX5719047.1"/>
    <property type="molecule type" value="Genomic_DNA"/>
</dbReference>
<gene>
    <name evidence="2" type="ORF">ABQ292_11830</name>
</gene>
<accession>A0ABV3XEP6</accession>
<name>A0ABV3XEP6_9ACTN</name>
<evidence type="ECO:0000313" key="2">
    <source>
        <dbReference type="EMBL" id="MEX5719047.1"/>
    </source>
</evidence>
<dbReference type="Proteomes" id="UP001560045">
    <property type="component" value="Unassembled WGS sequence"/>
</dbReference>
<feature type="region of interest" description="Disordered" evidence="1">
    <location>
        <begin position="124"/>
        <end position="147"/>
    </location>
</feature>
<dbReference type="RefSeq" id="WP_369206491.1">
    <property type="nucleotide sequence ID" value="NZ_JBFNXQ010000032.1"/>
</dbReference>
<organism evidence="2 3">
    <name type="scientific">Geodermatophilus maliterrae</name>
    <dbReference type="NCBI Taxonomy" id="3162531"/>
    <lineage>
        <taxon>Bacteria</taxon>
        <taxon>Bacillati</taxon>
        <taxon>Actinomycetota</taxon>
        <taxon>Actinomycetes</taxon>
        <taxon>Geodermatophilales</taxon>
        <taxon>Geodermatophilaceae</taxon>
        <taxon>Geodermatophilus</taxon>
    </lineage>
</organism>
<sequence length="212" mass="21280">MSAAVNSRAAVAFRSPQDVEVCLDGTWAPGAMLGWRHDETGGCQAQVRWQDGAEGESTWVDLAAVRLPERHLALASAEAPAVVASAVVAAAGAGGGGQGPASRPDATVVMTAVASARRAFRAVRRHGADGTAEQPAVGSAGAGRHRAPADAGRHRALTAEMPAIALGAPAHVSAAAAPGGAAGEPDLLTRPIRLDDLASHPRGGRPAVRPTV</sequence>